<evidence type="ECO:0000313" key="6">
    <source>
        <dbReference type="Proteomes" id="UP000681315"/>
    </source>
</evidence>
<dbReference type="SUPFAM" id="SSF52266">
    <property type="entry name" value="SGNH hydrolase"/>
    <property type="match status" value="2"/>
</dbReference>
<dbReference type="Gene3D" id="2.60.40.10">
    <property type="entry name" value="Immunoglobulins"/>
    <property type="match status" value="1"/>
</dbReference>
<keyword evidence="6" id="KW-1185">Reference proteome</keyword>
<protein>
    <submittedName>
        <fullName evidence="5">Sialate O-acetylesterase</fullName>
    </submittedName>
</protein>
<dbReference type="Gene3D" id="3.40.50.1110">
    <property type="entry name" value="SGNH hydrolase"/>
    <property type="match status" value="2"/>
</dbReference>
<sequence>MKSTLNFYQILLLSLMLLFSASASIQSQNKIKVACVGDSVTFGAGIQDPNENSYPAQLQQLLGSSYEVGNFGHSGATMLKNGHKPYWDKPEFNKSKDFAPNIVIIHLGLNDQGNNNWPKHKDEFEQDYLDMISVYKDLPSKPKVIICRMTPTFSGHHWFEEGMRESFKEIQSKIETIAGKASVDVIDLHEPLYRFPEYFPDNLHPTKEGAQIISNKVFSAITGDYGDLKLPLLYGENMVLQRNESISFNGTANYNDTVTVQFNQETKHVTADFNGGWKVDFPSMEAGGPYQLKFSTPTKSYDLEKVYIGEVWLASGQSNMDFMVRDMESVATVLKDSLNDQVFLFSMDGKTLSGEKFSEADLKNCNAADYFRSSGWTTSNTKDLEKFSAVAYAFAYSLQKKLNVPVGIICNAIGGSPAQSWISREAMEQKHETIDLLNDTRLNPMVDVWVADRIELNMEGHSKTKIRARHPYQPTILFDAGILPIKDYTIKGVIWYQGESNVDQIELHSKLFKMLVDDWRYHFQNENLPFYYVQLSSLNRSTWGSFRDSQRRLLNIANTGMAVSYDVGNETDVHPIKKWIVGQRLSKIALHNDYSFDIGYSGPLLDFVNVMGNTLEIHFKHGEGLKALNNSFVQDIFIASSDKKFVPAQTKIVNGTLQVWSPKIENPRYVKYGYTPFSDGNLVNGYGLPASTFSNSTE</sequence>
<keyword evidence="2" id="KW-0732">Signal</keyword>
<keyword evidence="1" id="KW-0378">Hydrolase</keyword>
<comment type="caution">
    <text evidence="5">The sequence shown here is derived from an EMBL/GenBank/DDBJ whole genome shotgun (WGS) entry which is preliminary data.</text>
</comment>
<dbReference type="Pfam" id="PF03629">
    <property type="entry name" value="SASA"/>
    <property type="match status" value="1"/>
</dbReference>
<feature type="chain" id="PRO_5046778019" evidence="2">
    <location>
        <begin position="24"/>
        <end position="698"/>
    </location>
</feature>
<dbReference type="InterPro" id="IPR005181">
    <property type="entry name" value="SASA"/>
</dbReference>
<reference evidence="5 6" key="1">
    <citation type="submission" date="2021-03" db="EMBL/GenBank/DDBJ databases">
        <title>Gelidibacter sp. nov., isolated from costal sediment.</title>
        <authorList>
            <person name="Lun K.-Y."/>
        </authorList>
    </citation>
    <scope>NUCLEOTIDE SEQUENCE [LARGE SCALE GENOMIC DNA]</scope>
    <source>
        <strain evidence="5 6">DF109</strain>
    </source>
</reference>
<dbReference type="Pfam" id="PF13472">
    <property type="entry name" value="Lipase_GDSL_2"/>
    <property type="match status" value="1"/>
</dbReference>
<dbReference type="InterPro" id="IPR039329">
    <property type="entry name" value="SIAE"/>
</dbReference>
<evidence type="ECO:0000259" key="3">
    <source>
        <dbReference type="Pfam" id="PF03629"/>
    </source>
</evidence>
<dbReference type="RefSeq" id="WP_208233885.1">
    <property type="nucleotide sequence ID" value="NZ_JAGEVG010000011.1"/>
</dbReference>
<organism evidence="5 6">
    <name type="scientific">Gelidibacter pelagius</name>
    <dbReference type="NCBI Taxonomy" id="2819985"/>
    <lineage>
        <taxon>Bacteria</taxon>
        <taxon>Pseudomonadati</taxon>
        <taxon>Bacteroidota</taxon>
        <taxon>Flavobacteriia</taxon>
        <taxon>Flavobacteriales</taxon>
        <taxon>Flavobacteriaceae</taxon>
        <taxon>Gelidibacter</taxon>
    </lineage>
</organism>
<dbReference type="PANTHER" id="PTHR22901">
    <property type="entry name" value="SIALATE O-ACETYLESTERASE"/>
    <property type="match status" value="1"/>
</dbReference>
<gene>
    <name evidence="5" type="ORF">J4051_10810</name>
</gene>
<dbReference type="Proteomes" id="UP000681315">
    <property type="component" value="Unassembled WGS sequence"/>
</dbReference>
<accession>A0ABS3SSR8</accession>
<evidence type="ECO:0000313" key="5">
    <source>
        <dbReference type="EMBL" id="MBO3098762.1"/>
    </source>
</evidence>
<evidence type="ECO:0000256" key="1">
    <source>
        <dbReference type="ARBA" id="ARBA00022801"/>
    </source>
</evidence>
<name>A0ABS3SSR8_9FLAO</name>
<dbReference type="PANTHER" id="PTHR22901:SF0">
    <property type="entry name" value="SIALATE O-ACETYLESTERASE"/>
    <property type="match status" value="1"/>
</dbReference>
<feature type="domain" description="SGNH hydrolase-type esterase" evidence="4">
    <location>
        <begin position="35"/>
        <end position="212"/>
    </location>
</feature>
<feature type="domain" description="Sialate O-acetylesterase" evidence="3">
    <location>
        <begin position="487"/>
        <end position="574"/>
    </location>
</feature>
<evidence type="ECO:0000256" key="2">
    <source>
        <dbReference type="SAM" id="SignalP"/>
    </source>
</evidence>
<feature type="signal peptide" evidence="2">
    <location>
        <begin position="1"/>
        <end position="23"/>
    </location>
</feature>
<dbReference type="InterPro" id="IPR036514">
    <property type="entry name" value="SGNH_hydro_sf"/>
</dbReference>
<dbReference type="InterPro" id="IPR013783">
    <property type="entry name" value="Ig-like_fold"/>
</dbReference>
<dbReference type="InterPro" id="IPR013830">
    <property type="entry name" value="SGNH_hydro"/>
</dbReference>
<proteinExistence type="predicted"/>
<evidence type="ECO:0000259" key="4">
    <source>
        <dbReference type="Pfam" id="PF13472"/>
    </source>
</evidence>
<dbReference type="EMBL" id="JAGEVG010000011">
    <property type="protein sequence ID" value="MBO3098762.1"/>
    <property type="molecule type" value="Genomic_DNA"/>
</dbReference>